<evidence type="ECO:0000256" key="1">
    <source>
        <dbReference type="SAM" id="Phobius"/>
    </source>
</evidence>
<protein>
    <submittedName>
        <fullName evidence="2">Uncharacterized protein</fullName>
    </submittedName>
</protein>
<reference evidence="2" key="1">
    <citation type="submission" date="2020-01" db="EMBL/GenBank/DDBJ databases">
        <authorList>
            <person name="Rat A."/>
        </authorList>
    </citation>
    <scope>NUCLEOTIDE SEQUENCE</scope>
    <source>
        <strain evidence="2">LMG 31231</strain>
    </source>
</reference>
<keyword evidence="1" id="KW-0472">Membrane</keyword>
<keyword evidence="3" id="KW-1185">Reference proteome</keyword>
<organism evidence="2 3">
    <name type="scientific">Neoroseomonas soli</name>
    <dbReference type="NCBI Taxonomy" id="1081025"/>
    <lineage>
        <taxon>Bacteria</taxon>
        <taxon>Pseudomonadati</taxon>
        <taxon>Pseudomonadota</taxon>
        <taxon>Alphaproteobacteria</taxon>
        <taxon>Acetobacterales</taxon>
        <taxon>Acetobacteraceae</taxon>
        <taxon>Neoroseomonas</taxon>
    </lineage>
</organism>
<sequence length="249" mass="25951">MTPVQILERLLQVNRPAAVFLLGGLAVFAAAAIAVSFTEDRAALQDVAVQIVAFAAIVAVLTFVLGRGTLRTVVGWVVVGAGMVYGAAVFAAGVAPGLVSPPLNPVQCIVRFWAPCFDPGGAADRAAARNYQGPAPQVPPVAAPAAAAAVRRGDFQVVVQFAGSIRREDVRAMMVRLEQAGWGVQGVAGGGQRTVAAARMNEVRYARPEEATAAALLARDVQAANLVTTQIRPVPANVLPARLEVWISR</sequence>
<dbReference type="EMBL" id="JAAEDM010000053">
    <property type="protein sequence ID" value="MBR0672890.1"/>
    <property type="molecule type" value="Genomic_DNA"/>
</dbReference>
<proteinExistence type="predicted"/>
<feature type="transmembrane region" description="Helical" evidence="1">
    <location>
        <begin position="73"/>
        <end position="99"/>
    </location>
</feature>
<dbReference type="AlphaFoldDB" id="A0A9X9X0G1"/>
<keyword evidence="1" id="KW-1133">Transmembrane helix</keyword>
<keyword evidence="1" id="KW-0812">Transmembrane</keyword>
<comment type="caution">
    <text evidence="2">The sequence shown here is derived from an EMBL/GenBank/DDBJ whole genome shotgun (WGS) entry which is preliminary data.</text>
</comment>
<reference evidence="2" key="2">
    <citation type="journal article" date="2021" name="Syst. Appl. Microbiol.">
        <title>Roseomonas hellenica sp. nov., isolated from roots of wild-growing Alkanna tinctoria.</title>
        <authorList>
            <person name="Rat A."/>
            <person name="Naranjo H.D."/>
            <person name="Lebbe L."/>
            <person name="Cnockaert M."/>
            <person name="Krigas N."/>
            <person name="Grigoriadou K."/>
            <person name="Maloupa E."/>
            <person name="Willems A."/>
        </authorList>
    </citation>
    <scope>NUCLEOTIDE SEQUENCE</scope>
    <source>
        <strain evidence="2">LMG 31231</strain>
    </source>
</reference>
<evidence type="ECO:0000313" key="3">
    <source>
        <dbReference type="Proteomes" id="UP001138751"/>
    </source>
</evidence>
<evidence type="ECO:0000313" key="2">
    <source>
        <dbReference type="EMBL" id="MBR0672890.1"/>
    </source>
</evidence>
<feature type="transmembrane region" description="Helical" evidence="1">
    <location>
        <begin position="17"/>
        <end position="35"/>
    </location>
</feature>
<accession>A0A9X9X0G1</accession>
<feature type="transmembrane region" description="Helical" evidence="1">
    <location>
        <begin position="47"/>
        <end position="66"/>
    </location>
</feature>
<dbReference type="RefSeq" id="WP_211863307.1">
    <property type="nucleotide sequence ID" value="NZ_JAAEDM010000053.1"/>
</dbReference>
<name>A0A9X9X0G1_9PROT</name>
<gene>
    <name evidence="2" type="ORF">GXW76_17045</name>
</gene>
<dbReference type="Proteomes" id="UP001138751">
    <property type="component" value="Unassembled WGS sequence"/>
</dbReference>